<keyword evidence="5" id="KW-1185">Reference proteome</keyword>
<dbReference type="Pfam" id="PF13584">
    <property type="entry name" value="BatD"/>
    <property type="match status" value="1"/>
</dbReference>
<evidence type="ECO:0000256" key="2">
    <source>
        <dbReference type="SAM" id="SignalP"/>
    </source>
</evidence>
<organism evidence="4 5">
    <name type="scientific">Alishewanella jeotgali KCTC 22429</name>
    <dbReference type="NCBI Taxonomy" id="1129374"/>
    <lineage>
        <taxon>Bacteria</taxon>
        <taxon>Pseudomonadati</taxon>
        <taxon>Pseudomonadota</taxon>
        <taxon>Gammaproteobacteria</taxon>
        <taxon>Alteromonadales</taxon>
        <taxon>Alteromonadaceae</taxon>
        <taxon>Alishewanella</taxon>
    </lineage>
</organism>
<dbReference type="PANTHER" id="PTHR40940:SF1">
    <property type="entry name" value="PROTEIN BATD"/>
    <property type="match status" value="1"/>
</dbReference>
<dbReference type="PANTHER" id="PTHR40940">
    <property type="entry name" value="PROTEIN BATD-RELATED"/>
    <property type="match status" value="1"/>
</dbReference>
<dbReference type="Proteomes" id="UP000012046">
    <property type="component" value="Unassembled WGS sequence"/>
</dbReference>
<dbReference type="EMBL" id="AHTH01000005">
    <property type="protein sequence ID" value="EHR42168.1"/>
    <property type="molecule type" value="Genomic_DNA"/>
</dbReference>
<feature type="chain" id="PRO_5003592180" description="DUF7939 domain-containing protein" evidence="2">
    <location>
        <begin position="21"/>
        <end position="552"/>
    </location>
</feature>
<evidence type="ECO:0000313" key="4">
    <source>
        <dbReference type="EMBL" id="EHR42168.1"/>
    </source>
</evidence>
<dbReference type="InterPro" id="IPR057699">
    <property type="entry name" value="DUF7939"/>
</dbReference>
<reference evidence="4 5" key="1">
    <citation type="journal article" date="2012" name="J. Bacteriol.">
        <title>Genome Sequence of Extracellular-Protease-Producing Alishewanella jeotgali Isolated from Traditional Korean Fermented Seafood.</title>
        <authorList>
            <person name="Jung J."/>
            <person name="Chun J."/>
            <person name="Park W."/>
        </authorList>
    </citation>
    <scope>NUCLEOTIDE SEQUENCE [LARGE SCALE GENOMIC DNA]</scope>
    <source>
        <strain evidence="4 5">KCTC 22429</strain>
    </source>
</reference>
<feature type="signal peptide" evidence="2">
    <location>
        <begin position="1"/>
        <end position="20"/>
    </location>
</feature>
<evidence type="ECO:0000313" key="5">
    <source>
        <dbReference type="Proteomes" id="UP000012046"/>
    </source>
</evidence>
<dbReference type="PATRIC" id="fig|1129374.4.peg.566"/>
<comment type="caution">
    <text evidence="4">The sequence shown here is derived from an EMBL/GenBank/DDBJ whole genome shotgun (WGS) entry which is preliminary data.</text>
</comment>
<feature type="domain" description="DUF7939" evidence="3">
    <location>
        <begin position="458"/>
        <end position="534"/>
    </location>
</feature>
<gene>
    <name evidence="4" type="ORF">AJE_02796</name>
</gene>
<feature type="transmembrane region" description="Helical" evidence="1">
    <location>
        <begin position="407"/>
        <end position="430"/>
    </location>
</feature>
<dbReference type="RefSeq" id="WP_008949573.1">
    <property type="nucleotide sequence ID" value="NZ_AHTH01000005.1"/>
</dbReference>
<keyword evidence="1" id="KW-0812">Transmembrane</keyword>
<keyword evidence="1" id="KW-1133">Transmembrane helix</keyword>
<evidence type="ECO:0000256" key="1">
    <source>
        <dbReference type="SAM" id="Phobius"/>
    </source>
</evidence>
<dbReference type="InterPro" id="IPR025738">
    <property type="entry name" value="BatD"/>
</dbReference>
<accession>H3ZB54</accession>
<name>H3ZB54_9ALTE</name>
<keyword evidence="2" id="KW-0732">Signal</keyword>
<dbReference type="STRING" id="1129374.AJE_02796"/>
<protein>
    <recommendedName>
        <fullName evidence="3">DUF7939 domain-containing protein</fullName>
    </recommendedName>
</protein>
<dbReference type="eggNOG" id="COG0457">
    <property type="taxonomic scope" value="Bacteria"/>
</dbReference>
<sequence length="552" mass="61239">MVSRFLSLLLLLMPLSAAQAFSSLSSSVDKNPAMLGEAITLTVSADGRFAADAIDFRVLEQDFRVMLPSVSQSTQVINGVTQHNTSWSVSLFASSTGVYRIPAFELNGVRSEPIELTIIESSQAQNRRDLFLEAKLVGYPSAYVQQMLYYDVVIYFSGDLQRGNLTEPALEGAEIQRLGPDTEGTALIDGVRYRTITRRYLLIPQRSGDFVIAPPLFTGEMIERNPERFNYFSRSKTVMAEAEPVQLEVKPQPENFPGRWLIAGLVTLTEEWQPDSQQLKAGEPVTRIITLSAVDVAANQLPDLDQQLPASLRAYQEQPQSRGAERSGRQVAQKVFTSALIASNEGELVLPEVRLPWWNSQTNRLEYAVLPARALQVTGNAQPTMSLPTLSSPELLPVTAANSPWQWNYLSTVLLAAWLLSTVALCWLWLERRMLRANQHTGNRADNGNTVAVDAGKQAFKQACNNNSPKKAEQTLLRLAAGAYPPACRSLGELAAKVSDPELKAEIRKLEQALYSPQTESWQGEALYHAWLKRKASHTAQRAVQLQPLYPD</sequence>
<dbReference type="AlphaFoldDB" id="H3ZB54"/>
<proteinExistence type="predicted"/>
<dbReference type="Pfam" id="PF25607">
    <property type="entry name" value="DUF7939"/>
    <property type="match status" value="1"/>
</dbReference>
<keyword evidence="1" id="KW-0472">Membrane</keyword>
<evidence type="ECO:0000259" key="3">
    <source>
        <dbReference type="Pfam" id="PF25607"/>
    </source>
</evidence>